<feature type="transmembrane region" description="Helical" evidence="1">
    <location>
        <begin position="226"/>
        <end position="246"/>
    </location>
</feature>
<evidence type="ECO:0000313" key="2">
    <source>
        <dbReference type="EMBL" id="GIH13482.1"/>
    </source>
</evidence>
<dbReference type="InterPro" id="IPR046264">
    <property type="entry name" value="DUF6297"/>
</dbReference>
<evidence type="ECO:0000256" key="1">
    <source>
        <dbReference type="SAM" id="Phobius"/>
    </source>
</evidence>
<keyword evidence="1" id="KW-1133">Transmembrane helix</keyword>
<proteinExistence type="predicted"/>
<sequence length="472" mass="48615">MSPAIGSTPAVASALPPAPAVPSARRLRRRLRAARREHGSGRGGDIYLVLMIIIVFGAIGPRYLNRYLTHPAEQPAPEATRWWLVVALAVAAAGLTWQALRAFGPLLAMPSTQAWCVASPVARRGWLITPLGYLLLGGALVGAGAGALGTLLAGAAASGAATVGGAAVVGAGTGVAMAGAATGVQTRRWHPAERVPVLVGLAGAVAVIGLRYAHVVPATPAAPVRWSALAVAVVAVAGAVAALGRLGRIDRAALAAGAPLAGAAASAAIFMDATLFSGVVEARRWRRAGRVRSGLRRLRPGPRWAVLLRAEVRRLPRRPGALAIWAALILVPYALVLIAPEAAGAGRVVAGYLAVGRLAAGLRAVCRSPALRRSLGDTDQRLYRVHLVVPAAGALLWWLAGSGVSAPDPNQLVFVIGLVFAVYRNATAPSRAYGGPMVDTPFGLVPVDLLRQVLRGLDVVAVLVFIELFLPA</sequence>
<feature type="transmembrane region" description="Helical" evidence="1">
    <location>
        <begin position="131"/>
        <end position="153"/>
    </location>
</feature>
<dbReference type="Pfam" id="PF19814">
    <property type="entry name" value="DUF6297"/>
    <property type="match status" value="1"/>
</dbReference>
<feature type="transmembrane region" description="Helical" evidence="1">
    <location>
        <begin position="252"/>
        <end position="280"/>
    </location>
</feature>
<keyword evidence="1" id="KW-0812">Transmembrane</keyword>
<dbReference type="AlphaFoldDB" id="A0A8J3VP11"/>
<reference evidence="2" key="1">
    <citation type="submission" date="2021-01" db="EMBL/GenBank/DDBJ databases">
        <title>Whole genome shotgun sequence of Rugosimonospora africana NBRC 104875.</title>
        <authorList>
            <person name="Komaki H."/>
            <person name="Tamura T."/>
        </authorList>
    </citation>
    <scope>NUCLEOTIDE SEQUENCE</scope>
    <source>
        <strain evidence="2">NBRC 104875</strain>
    </source>
</reference>
<feature type="transmembrane region" description="Helical" evidence="1">
    <location>
        <begin position="319"/>
        <end position="339"/>
    </location>
</feature>
<feature type="transmembrane region" description="Helical" evidence="1">
    <location>
        <begin position="382"/>
        <end position="400"/>
    </location>
</feature>
<dbReference type="Proteomes" id="UP000642748">
    <property type="component" value="Unassembled WGS sequence"/>
</dbReference>
<name>A0A8J3VP11_9ACTN</name>
<comment type="caution">
    <text evidence="2">The sequence shown here is derived from an EMBL/GenBank/DDBJ whole genome shotgun (WGS) entry which is preliminary data.</text>
</comment>
<accession>A0A8J3VP11</accession>
<organism evidence="2 3">
    <name type="scientific">Rugosimonospora africana</name>
    <dbReference type="NCBI Taxonomy" id="556532"/>
    <lineage>
        <taxon>Bacteria</taxon>
        <taxon>Bacillati</taxon>
        <taxon>Actinomycetota</taxon>
        <taxon>Actinomycetes</taxon>
        <taxon>Micromonosporales</taxon>
        <taxon>Micromonosporaceae</taxon>
        <taxon>Rugosimonospora</taxon>
    </lineage>
</organism>
<protein>
    <submittedName>
        <fullName evidence="2">Uncharacterized protein</fullName>
    </submittedName>
</protein>
<dbReference type="EMBL" id="BONZ01000015">
    <property type="protein sequence ID" value="GIH13482.1"/>
    <property type="molecule type" value="Genomic_DNA"/>
</dbReference>
<evidence type="ECO:0000313" key="3">
    <source>
        <dbReference type="Proteomes" id="UP000642748"/>
    </source>
</evidence>
<feature type="transmembrane region" description="Helical" evidence="1">
    <location>
        <begin position="195"/>
        <end position="214"/>
    </location>
</feature>
<feature type="transmembrane region" description="Helical" evidence="1">
    <location>
        <begin position="82"/>
        <end position="100"/>
    </location>
</feature>
<keyword evidence="1" id="KW-0472">Membrane</keyword>
<dbReference type="RefSeq" id="WP_203917168.1">
    <property type="nucleotide sequence ID" value="NZ_BONZ01000015.1"/>
</dbReference>
<gene>
    <name evidence="2" type="ORF">Raf01_16540</name>
</gene>
<feature type="transmembrane region" description="Helical" evidence="1">
    <location>
        <begin position="44"/>
        <end position="61"/>
    </location>
</feature>
<keyword evidence="3" id="KW-1185">Reference proteome</keyword>
<feature type="transmembrane region" description="Helical" evidence="1">
    <location>
        <begin position="160"/>
        <end position="183"/>
    </location>
</feature>